<protein>
    <submittedName>
        <fullName evidence="1">Uncharacterized protein</fullName>
    </submittedName>
</protein>
<reference evidence="1 2" key="1">
    <citation type="submission" date="2019-07" db="EMBL/GenBank/DDBJ databases">
        <title>Whole genome shotgun sequence of Reyranella soli NBRC 108950.</title>
        <authorList>
            <person name="Hosoyama A."/>
            <person name="Uohara A."/>
            <person name="Ohji S."/>
            <person name="Ichikawa N."/>
        </authorList>
    </citation>
    <scope>NUCLEOTIDE SEQUENCE [LARGE SCALE GENOMIC DNA]</scope>
    <source>
        <strain evidence="1 2">NBRC 108950</strain>
    </source>
</reference>
<organism evidence="1 2">
    <name type="scientific">Reyranella soli</name>
    <dbReference type="NCBI Taxonomy" id="1230389"/>
    <lineage>
        <taxon>Bacteria</taxon>
        <taxon>Pseudomonadati</taxon>
        <taxon>Pseudomonadota</taxon>
        <taxon>Alphaproteobacteria</taxon>
        <taxon>Hyphomicrobiales</taxon>
        <taxon>Reyranellaceae</taxon>
        <taxon>Reyranella</taxon>
    </lineage>
</organism>
<name>A0A512NCQ9_9HYPH</name>
<gene>
    <name evidence="1" type="ORF">RSO01_38960</name>
</gene>
<proteinExistence type="predicted"/>
<accession>A0A512NCQ9</accession>
<evidence type="ECO:0000313" key="1">
    <source>
        <dbReference type="EMBL" id="GEP56730.1"/>
    </source>
</evidence>
<sequence>MTQRLLGFDPVTGLAHWWLEDGEGNWAQKASQHVAGLLDLNREARTYCDPYNAARDVRLVARIPLIVIAKWRNELGVDYWNLDHQDKVDALLNDADWRWLRTDEGTI</sequence>
<dbReference type="Proteomes" id="UP000321058">
    <property type="component" value="Unassembled WGS sequence"/>
</dbReference>
<dbReference type="RefSeq" id="WP_147150951.1">
    <property type="nucleotide sequence ID" value="NZ_BKAJ01000069.1"/>
</dbReference>
<dbReference type="EMBL" id="BKAJ01000069">
    <property type="protein sequence ID" value="GEP56730.1"/>
    <property type="molecule type" value="Genomic_DNA"/>
</dbReference>
<keyword evidence="2" id="KW-1185">Reference proteome</keyword>
<comment type="caution">
    <text evidence="1">The sequence shown here is derived from an EMBL/GenBank/DDBJ whole genome shotgun (WGS) entry which is preliminary data.</text>
</comment>
<dbReference type="AlphaFoldDB" id="A0A512NCQ9"/>
<dbReference type="OrthoDB" id="7375810at2"/>
<evidence type="ECO:0000313" key="2">
    <source>
        <dbReference type="Proteomes" id="UP000321058"/>
    </source>
</evidence>